<evidence type="ECO:0000256" key="9">
    <source>
        <dbReference type="ARBA" id="ARBA00023239"/>
    </source>
</evidence>
<dbReference type="Pfam" id="PF13241">
    <property type="entry name" value="NAD_binding_7"/>
    <property type="match status" value="1"/>
</dbReference>
<dbReference type="InterPro" id="IPR012409">
    <property type="entry name" value="Sirohaem_synth"/>
</dbReference>
<evidence type="ECO:0000256" key="6">
    <source>
        <dbReference type="ARBA" id="ARBA00022691"/>
    </source>
</evidence>
<feature type="domain" description="Tetrapyrrole methylase" evidence="15">
    <location>
        <begin position="224"/>
        <end position="435"/>
    </location>
</feature>
<dbReference type="SUPFAM" id="SSF51735">
    <property type="entry name" value="NAD(P)-binding Rossmann-fold domains"/>
    <property type="match status" value="1"/>
</dbReference>
<feature type="active site" description="Proton donor" evidence="14">
    <location>
        <position position="276"/>
    </location>
</feature>
<dbReference type="InterPro" id="IPR003043">
    <property type="entry name" value="Uropor_MeTrfase_CS"/>
</dbReference>
<evidence type="ECO:0000259" key="16">
    <source>
        <dbReference type="Pfam" id="PF14824"/>
    </source>
</evidence>
<dbReference type="PROSITE" id="PS00839">
    <property type="entry name" value="SUMT_1"/>
    <property type="match status" value="1"/>
</dbReference>
<comment type="pathway">
    <text evidence="12">Porphyrin-containing compound metabolism; siroheme biosynthesis; precorrin-2 from uroporphyrinogen III: step 1/1.</text>
</comment>
<dbReference type="InterPro" id="IPR035996">
    <property type="entry name" value="4pyrrol_Methylase_sf"/>
</dbReference>
<dbReference type="GO" id="GO:0019354">
    <property type="term" value="P:siroheme biosynthetic process"/>
    <property type="evidence" value="ECO:0007669"/>
    <property type="project" value="UniProtKB-UniPathway"/>
</dbReference>
<dbReference type="GO" id="GO:0051287">
    <property type="term" value="F:NAD binding"/>
    <property type="evidence" value="ECO:0007669"/>
    <property type="project" value="InterPro"/>
</dbReference>
<dbReference type="Gene3D" id="3.40.1010.10">
    <property type="entry name" value="Cobalt-precorrin-4 Transmethylase, Domain 1"/>
    <property type="match status" value="1"/>
</dbReference>
<evidence type="ECO:0000259" key="15">
    <source>
        <dbReference type="Pfam" id="PF00590"/>
    </source>
</evidence>
<dbReference type="Gene3D" id="3.30.950.10">
    <property type="entry name" value="Methyltransferase, Cobalt-precorrin-4 Transmethylase, Domain 2"/>
    <property type="match status" value="1"/>
</dbReference>
<feature type="domain" description="Siroheme synthase central" evidence="16">
    <location>
        <begin position="127"/>
        <end position="152"/>
    </location>
</feature>
<dbReference type="GO" id="GO:0009236">
    <property type="term" value="P:cobalamin biosynthetic process"/>
    <property type="evidence" value="ECO:0007669"/>
    <property type="project" value="UniProtKB-KW"/>
</dbReference>
<dbReference type="PIRSF" id="PIRSF036426">
    <property type="entry name" value="Sirohaem_synth"/>
    <property type="match status" value="1"/>
</dbReference>
<dbReference type="Gene3D" id="3.30.160.110">
    <property type="entry name" value="Siroheme synthase, domain 2"/>
    <property type="match status" value="1"/>
</dbReference>
<comment type="pathway">
    <text evidence="1">Porphyrin-containing compound metabolism; siroheme biosynthesis; sirohydrochlorin from precorrin-2: step 1/1.</text>
</comment>
<dbReference type="InterPro" id="IPR000878">
    <property type="entry name" value="4pyrrol_Mease"/>
</dbReference>
<dbReference type="NCBIfam" id="TIGR01469">
    <property type="entry name" value="cobA_cysG_Cterm"/>
    <property type="match status" value="1"/>
</dbReference>
<evidence type="ECO:0000256" key="1">
    <source>
        <dbReference type="ARBA" id="ARBA00005010"/>
    </source>
</evidence>
<dbReference type="PANTHER" id="PTHR45790">
    <property type="entry name" value="SIROHEME SYNTHASE-RELATED"/>
    <property type="match status" value="1"/>
</dbReference>
<dbReference type="AlphaFoldDB" id="A0A1W7A098"/>
<dbReference type="Pfam" id="PF14824">
    <property type="entry name" value="Sirohm_synth_M"/>
    <property type="match status" value="1"/>
</dbReference>
<evidence type="ECO:0000256" key="5">
    <source>
        <dbReference type="ARBA" id="ARBA00022679"/>
    </source>
</evidence>
<dbReference type="PANTHER" id="PTHR45790:SF3">
    <property type="entry name" value="S-ADENOSYL-L-METHIONINE-DEPENDENT UROPORPHYRINOGEN III METHYLTRANSFERASE, CHLOROPLASTIC"/>
    <property type="match status" value="1"/>
</dbReference>
<evidence type="ECO:0000313" key="17">
    <source>
        <dbReference type="EMBL" id="ARQ03027.1"/>
    </source>
</evidence>
<dbReference type="Gene3D" id="3.40.50.720">
    <property type="entry name" value="NAD(P)-binding Rossmann-like Domain"/>
    <property type="match status" value="1"/>
</dbReference>
<keyword evidence="5 17" id="KW-0808">Transferase</keyword>
<keyword evidence="7" id="KW-0560">Oxidoreductase</keyword>
<comment type="similarity">
    <text evidence="2">Belongs to the precorrin methyltransferase family.</text>
</comment>
<evidence type="ECO:0000256" key="12">
    <source>
        <dbReference type="ARBA" id="ARBA00025705"/>
    </source>
</evidence>
<dbReference type="SUPFAM" id="SSF53790">
    <property type="entry name" value="Tetrapyrrole methylase"/>
    <property type="match status" value="1"/>
</dbReference>
<dbReference type="EMBL" id="CP021112">
    <property type="protein sequence ID" value="ARQ03027.1"/>
    <property type="molecule type" value="Genomic_DNA"/>
</dbReference>
<dbReference type="GO" id="GO:0051266">
    <property type="term" value="F:sirohydrochlorin ferrochelatase activity"/>
    <property type="evidence" value="ECO:0007669"/>
    <property type="project" value="InterPro"/>
</dbReference>
<dbReference type="KEGG" id="psin:CAK95_17025"/>
<keyword evidence="3" id="KW-0169">Cobalamin biosynthesis</keyword>
<keyword evidence="10" id="KW-0627">Porphyrin biosynthesis</keyword>
<dbReference type="NCBIfam" id="TIGR01470">
    <property type="entry name" value="cysG_Nterm"/>
    <property type="match status" value="1"/>
</dbReference>
<dbReference type="InterPro" id="IPR050161">
    <property type="entry name" value="Siro_Cobalamin_biosynth"/>
</dbReference>
<keyword evidence="11" id="KW-0511">Multifunctional enzyme</keyword>
<keyword evidence="4 17" id="KW-0489">Methyltransferase</keyword>
<dbReference type="InterPro" id="IPR036291">
    <property type="entry name" value="NAD(P)-bd_dom_sf"/>
</dbReference>
<evidence type="ECO:0000256" key="10">
    <source>
        <dbReference type="ARBA" id="ARBA00023244"/>
    </source>
</evidence>
<evidence type="ECO:0000256" key="8">
    <source>
        <dbReference type="ARBA" id="ARBA00023027"/>
    </source>
</evidence>
<evidence type="ECO:0000256" key="11">
    <source>
        <dbReference type="ARBA" id="ARBA00023268"/>
    </source>
</evidence>
<gene>
    <name evidence="17" type="ORF">CAK95_17025</name>
</gene>
<keyword evidence="18" id="KW-1185">Reference proteome</keyword>
<keyword evidence="6" id="KW-0949">S-adenosyl-L-methionine</keyword>
<dbReference type="GO" id="GO:0043115">
    <property type="term" value="F:precorrin-2 dehydrogenase activity"/>
    <property type="evidence" value="ECO:0007669"/>
    <property type="project" value="UniProtKB-EC"/>
</dbReference>
<dbReference type="GO" id="GO:0004851">
    <property type="term" value="F:uroporphyrin-III C-methyltransferase activity"/>
    <property type="evidence" value="ECO:0007669"/>
    <property type="project" value="InterPro"/>
</dbReference>
<dbReference type="STRING" id="1235591.CAK95_17025"/>
<keyword evidence="9" id="KW-0456">Lyase</keyword>
<comment type="catalytic activity">
    <reaction evidence="13">
        <text>precorrin-2 + NAD(+) = sirohydrochlorin + NADH + 2 H(+)</text>
        <dbReference type="Rhea" id="RHEA:15613"/>
        <dbReference type="ChEBI" id="CHEBI:15378"/>
        <dbReference type="ChEBI" id="CHEBI:57540"/>
        <dbReference type="ChEBI" id="CHEBI:57945"/>
        <dbReference type="ChEBI" id="CHEBI:58351"/>
        <dbReference type="ChEBI" id="CHEBI:58827"/>
        <dbReference type="EC" id="1.3.1.76"/>
    </reaction>
</comment>
<dbReference type="NCBIfam" id="NF004790">
    <property type="entry name" value="PRK06136.1"/>
    <property type="match status" value="1"/>
</dbReference>
<evidence type="ECO:0000256" key="3">
    <source>
        <dbReference type="ARBA" id="ARBA00022573"/>
    </source>
</evidence>
<evidence type="ECO:0000256" key="13">
    <source>
        <dbReference type="ARBA" id="ARBA00047561"/>
    </source>
</evidence>
<dbReference type="InterPro" id="IPR028281">
    <property type="entry name" value="Sirohaem_synthase_central"/>
</dbReference>
<protein>
    <submittedName>
        <fullName evidence="17">Uroporphyrinogen-III C-methyltransferase</fullName>
    </submittedName>
</protein>
<evidence type="ECO:0000256" key="2">
    <source>
        <dbReference type="ARBA" id="ARBA00005879"/>
    </source>
</evidence>
<dbReference type="Pfam" id="PF00590">
    <property type="entry name" value="TP_methylase"/>
    <property type="match status" value="1"/>
</dbReference>
<dbReference type="InterPro" id="IPR014777">
    <property type="entry name" value="4pyrrole_Mease_sub1"/>
</dbReference>
<evidence type="ECO:0000256" key="7">
    <source>
        <dbReference type="ARBA" id="ARBA00023002"/>
    </source>
</evidence>
<dbReference type="OrthoDB" id="9815856at2"/>
<proteinExistence type="inferred from homology"/>
<dbReference type="InterPro" id="IPR006367">
    <property type="entry name" value="Sirohaem_synthase_N"/>
</dbReference>
<reference evidence="17 18" key="1">
    <citation type="submission" date="2017-05" db="EMBL/GenBank/DDBJ databases">
        <title>Full genome sequence of Pseudorhodoplanes sinuspersici.</title>
        <authorList>
            <person name="Dastgheib S.M.M."/>
            <person name="Shavandi M."/>
            <person name="Tirandaz H."/>
        </authorList>
    </citation>
    <scope>NUCLEOTIDE SEQUENCE [LARGE SCALE GENOMIC DNA]</scope>
    <source>
        <strain evidence="17 18">RIPI110</strain>
    </source>
</reference>
<dbReference type="SUPFAM" id="SSF75615">
    <property type="entry name" value="Siroheme synthase middle domains-like"/>
    <property type="match status" value="1"/>
</dbReference>
<dbReference type="InterPro" id="IPR006366">
    <property type="entry name" value="CobA/CysG_C"/>
</dbReference>
<evidence type="ECO:0000256" key="14">
    <source>
        <dbReference type="PIRSR" id="PIRSR036426-1"/>
    </source>
</evidence>
<evidence type="ECO:0000313" key="18">
    <source>
        <dbReference type="Proteomes" id="UP000194137"/>
    </source>
</evidence>
<keyword evidence="8" id="KW-0520">NAD</keyword>
<dbReference type="FunFam" id="3.40.1010.10:FF:000001">
    <property type="entry name" value="Siroheme synthase"/>
    <property type="match status" value="1"/>
</dbReference>
<dbReference type="Proteomes" id="UP000194137">
    <property type="component" value="Chromosome"/>
</dbReference>
<sequence>MAPLARLPVFFSLAEKRVVVAGGSAAAAWKVELLAAAGARVDVFAEDVCEELLTLADQPPAGTVNIYRSRWHDAALHGYTLAIGAFDDNTEATHFHDAARLAGVPCNVIDKPDFCDFSFGAIVNRSPMVVAISTDGAAPVFAQAIRSRIEAMLPAGFARWAQAARSWRDAVKQSGLPFNGRRLFWQNFTRAALQNPNGVPADDNFRTLLQETKQEAPSAERGSVTLVGAGPGDPELLTLRAVRALQSADVILFDDLVAKEVLDFARREARRMLVGKRGHGPSCKQSEINALMVGLAKSGRRVVRLKGGDPMIFGRAGEEIEACRAAGISIEIVPGITAAQGAASRLGISLTHRKAARRVQYITGHGEDGALPSDIDWRSIADPTATTVIYMPKKTLPALVESAIAAGLDPATPALAIAQVTRPDETMISGTIAELGKAQLPAGPTMVMIGKMCASFQSDYRRDMKTAMQTSASP</sequence>
<organism evidence="17 18">
    <name type="scientific">Pseudorhodoplanes sinuspersici</name>
    <dbReference type="NCBI Taxonomy" id="1235591"/>
    <lineage>
        <taxon>Bacteria</taxon>
        <taxon>Pseudomonadati</taxon>
        <taxon>Pseudomonadota</taxon>
        <taxon>Alphaproteobacteria</taxon>
        <taxon>Hyphomicrobiales</taxon>
        <taxon>Pseudorhodoplanes</taxon>
    </lineage>
</organism>
<evidence type="ECO:0000256" key="4">
    <source>
        <dbReference type="ARBA" id="ARBA00022603"/>
    </source>
</evidence>
<name>A0A1W7A098_9HYPH</name>
<feature type="active site" description="Proton acceptor" evidence="14">
    <location>
        <position position="254"/>
    </location>
</feature>
<dbReference type="GO" id="GO:0032259">
    <property type="term" value="P:methylation"/>
    <property type="evidence" value="ECO:0007669"/>
    <property type="project" value="UniProtKB-KW"/>
</dbReference>
<dbReference type="NCBIfam" id="NF007922">
    <property type="entry name" value="PRK10637.1"/>
    <property type="match status" value="1"/>
</dbReference>
<dbReference type="CDD" id="cd11642">
    <property type="entry name" value="SUMT"/>
    <property type="match status" value="1"/>
</dbReference>
<dbReference type="UniPathway" id="UPA00262">
    <property type="reaction ID" value="UER00211"/>
</dbReference>
<accession>A0A1W7A098</accession>
<dbReference type="InterPro" id="IPR014776">
    <property type="entry name" value="4pyrrole_Mease_sub2"/>
</dbReference>